<feature type="domain" description="ABC3 transporter permease C-terminal" evidence="8">
    <location>
        <begin position="722"/>
        <end position="837"/>
    </location>
</feature>
<comment type="caution">
    <text evidence="10">The sequence shown here is derived from an EMBL/GenBank/DDBJ whole genome shotgun (WGS) entry which is preliminary data.</text>
</comment>
<evidence type="ECO:0000256" key="4">
    <source>
        <dbReference type="ARBA" id="ARBA00022692"/>
    </source>
</evidence>
<keyword evidence="3" id="KW-1003">Cell membrane</keyword>
<evidence type="ECO:0000313" key="10">
    <source>
        <dbReference type="EMBL" id="NML27573.1"/>
    </source>
</evidence>
<feature type="transmembrane region" description="Helical" evidence="7">
    <location>
        <begin position="365"/>
        <end position="387"/>
    </location>
</feature>
<feature type="transmembrane region" description="Helical" evidence="7">
    <location>
        <begin position="34"/>
        <end position="55"/>
    </location>
</feature>
<evidence type="ECO:0000256" key="6">
    <source>
        <dbReference type="ARBA" id="ARBA00023136"/>
    </source>
</evidence>
<dbReference type="InterPro" id="IPR025857">
    <property type="entry name" value="MacB_PCD"/>
</dbReference>
<feature type="transmembrane region" description="Helical" evidence="7">
    <location>
        <begin position="268"/>
        <end position="292"/>
    </location>
</feature>
<keyword evidence="4 7" id="KW-0812">Transmembrane</keyword>
<feature type="transmembrane region" description="Helical" evidence="7">
    <location>
        <begin position="718"/>
        <end position="742"/>
    </location>
</feature>
<dbReference type="PANTHER" id="PTHR30489">
    <property type="entry name" value="LIPOPROTEIN-RELEASING SYSTEM TRANSMEMBRANE PROTEIN LOLE"/>
    <property type="match status" value="1"/>
</dbReference>
<evidence type="ECO:0000259" key="9">
    <source>
        <dbReference type="Pfam" id="PF12704"/>
    </source>
</evidence>
<protein>
    <submittedName>
        <fullName evidence="10">FtsX-like permease family protein</fullName>
    </submittedName>
</protein>
<dbReference type="AlphaFoldDB" id="A0A848GAZ1"/>
<feature type="transmembrane region" description="Helical" evidence="7">
    <location>
        <begin position="809"/>
        <end position="830"/>
    </location>
</feature>
<feature type="domain" description="ABC3 transporter permease C-terminal" evidence="8">
    <location>
        <begin position="270"/>
        <end position="395"/>
    </location>
</feature>
<dbReference type="Proteomes" id="UP000580043">
    <property type="component" value="Unassembled WGS sequence"/>
</dbReference>
<dbReference type="Pfam" id="PF02687">
    <property type="entry name" value="FtsX"/>
    <property type="match status" value="2"/>
</dbReference>
<feature type="transmembrane region" description="Helical" evidence="7">
    <location>
        <begin position="416"/>
        <end position="434"/>
    </location>
</feature>
<evidence type="ECO:0000259" key="8">
    <source>
        <dbReference type="Pfam" id="PF02687"/>
    </source>
</evidence>
<dbReference type="PANTHER" id="PTHR30489:SF0">
    <property type="entry name" value="LIPOPROTEIN-RELEASING SYSTEM TRANSMEMBRANE PROTEIN LOLE"/>
    <property type="match status" value="1"/>
</dbReference>
<proteinExistence type="inferred from homology"/>
<comment type="subcellular location">
    <subcellularLocation>
        <location evidence="1">Cell membrane</location>
        <topology evidence="1">Multi-pass membrane protein</topology>
    </subcellularLocation>
</comment>
<feature type="domain" description="MacB-like periplasmic core" evidence="9">
    <location>
        <begin position="490"/>
        <end position="687"/>
    </location>
</feature>
<evidence type="ECO:0000256" key="1">
    <source>
        <dbReference type="ARBA" id="ARBA00004651"/>
    </source>
</evidence>
<sequence length="847" mass="86826">MSGGRPSAGRAASRREGPVLAPVFLGSLARRRMATLFSLAAIVLGVALGMAVQVVHESALGEFGRGLRTLSGQADLQVVGPRGGFDEALYARLATRPEIAAASPVLEIEARLTGRDDSLTLLGVDIFTLAQVSPRLLPRAADGGDRFAALADDAVFLGEGASQALGLRAGDRLRVQAGSEPLALRVAGDLPGLEAGRRLAVMDIAGAQWHFGWLGRLTRIDLRLREGVPADAVRAALQADLPAGVLVQVPAAAEDEAANLSRAYRVNLTLLAAIALLTGGFLVFSAQALSVVRRRTEFAFLRALGLARATLFRWLLAEGVVVGLVGGVLGVGLGHALAWGALSLLGGDLGAGYFSGLSPRLQFEAGTSAIYVLLGGLAGLAGAWLPAREAATVSPARALKAGDEAALGDGRGHPRLGVAVLLASLPACLIPPLAGLPLGGYLAVACILAGAVLLLPALAAGLVRLLPLDGPVSARLAVARLAAAPGHAVTAAAGVLTSVALAAAMAIMVASFRDSVDQWLAQILPADLYVRGGKASGSAYLDEALQARLAGVPGVARVDFIRHDSLRLAEGRPPVALIARPLAADGSDLPLVGRSVAGEGASQVWISEAMQDLYGGSPGQSIELPLAGRPVALRVAGVWRDYARQTGAVMLDLAAYRHLTGDRLANDAAIHLAPGASADAVAEALTGLVAPGVLEIARPGEIRALSLRIFDRTFAVTYLLEAVAVAIGLAGVAASFAALAAARRREFGMLRHLGLTRRQIGAMLAREGALTAGVGVVGGLLAGGAIGLVLIEVVNRQSFHWSMDLHVPWLSLLLFGGGLVALAALAAVVAGRQAMARSAVLAVREDW</sequence>
<feature type="transmembrane region" description="Helical" evidence="7">
    <location>
        <begin position="763"/>
        <end position="789"/>
    </location>
</feature>
<dbReference type="EMBL" id="JABBGA010000016">
    <property type="protein sequence ID" value="NML27573.1"/>
    <property type="molecule type" value="Genomic_DNA"/>
</dbReference>
<evidence type="ECO:0000256" key="7">
    <source>
        <dbReference type="SAM" id="Phobius"/>
    </source>
</evidence>
<dbReference type="InterPro" id="IPR003838">
    <property type="entry name" value="ABC3_permease_C"/>
</dbReference>
<feature type="transmembrane region" description="Helical" evidence="7">
    <location>
        <begin position="312"/>
        <end position="345"/>
    </location>
</feature>
<evidence type="ECO:0000256" key="5">
    <source>
        <dbReference type="ARBA" id="ARBA00022989"/>
    </source>
</evidence>
<evidence type="ECO:0000256" key="3">
    <source>
        <dbReference type="ARBA" id="ARBA00022475"/>
    </source>
</evidence>
<dbReference type="GO" id="GO:0044874">
    <property type="term" value="P:lipoprotein localization to outer membrane"/>
    <property type="evidence" value="ECO:0007669"/>
    <property type="project" value="TreeGrafter"/>
</dbReference>
<accession>A0A848GAZ1</accession>
<name>A0A848GAZ1_9RHOO</name>
<dbReference type="Pfam" id="PF12704">
    <property type="entry name" value="MacB_PCD"/>
    <property type="match status" value="2"/>
</dbReference>
<comment type="similarity">
    <text evidence="2">Belongs to the ABC-4 integral membrane protein family. LolC/E subfamily.</text>
</comment>
<reference evidence="10 11" key="1">
    <citation type="submission" date="2020-04" db="EMBL/GenBank/DDBJ databases">
        <title>Zoogloea sp. G-4-1-14 isolated from soil.</title>
        <authorList>
            <person name="Dahal R.H."/>
        </authorList>
    </citation>
    <scope>NUCLEOTIDE SEQUENCE [LARGE SCALE GENOMIC DNA]</scope>
    <source>
        <strain evidence="10 11">G-4-1-14</strain>
    </source>
</reference>
<feature type="transmembrane region" description="Helical" evidence="7">
    <location>
        <begin position="488"/>
        <end position="512"/>
    </location>
</feature>
<dbReference type="InterPro" id="IPR051447">
    <property type="entry name" value="Lipoprotein-release_system"/>
</dbReference>
<dbReference type="GO" id="GO:0098797">
    <property type="term" value="C:plasma membrane protein complex"/>
    <property type="evidence" value="ECO:0007669"/>
    <property type="project" value="TreeGrafter"/>
</dbReference>
<keyword evidence="5 7" id="KW-1133">Transmembrane helix</keyword>
<feature type="transmembrane region" description="Helical" evidence="7">
    <location>
        <begin position="440"/>
        <end position="467"/>
    </location>
</feature>
<dbReference type="RefSeq" id="WP_169147109.1">
    <property type="nucleotide sequence ID" value="NZ_JABBGA010000016.1"/>
</dbReference>
<gene>
    <name evidence="10" type="ORF">HHL15_17590</name>
</gene>
<keyword evidence="11" id="KW-1185">Reference proteome</keyword>
<evidence type="ECO:0000256" key="2">
    <source>
        <dbReference type="ARBA" id="ARBA00005236"/>
    </source>
</evidence>
<feature type="domain" description="MacB-like periplasmic core" evidence="9">
    <location>
        <begin position="35"/>
        <end position="239"/>
    </location>
</feature>
<evidence type="ECO:0000313" key="11">
    <source>
        <dbReference type="Proteomes" id="UP000580043"/>
    </source>
</evidence>
<organism evidence="10 11">
    <name type="scientific">Zoogloea dura</name>
    <dbReference type="NCBI Taxonomy" id="2728840"/>
    <lineage>
        <taxon>Bacteria</taxon>
        <taxon>Pseudomonadati</taxon>
        <taxon>Pseudomonadota</taxon>
        <taxon>Betaproteobacteria</taxon>
        <taxon>Rhodocyclales</taxon>
        <taxon>Zoogloeaceae</taxon>
        <taxon>Zoogloea</taxon>
    </lineage>
</organism>
<keyword evidence="6 7" id="KW-0472">Membrane</keyword>